<evidence type="ECO:0000259" key="1">
    <source>
        <dbReference type="Pfam" id="PF13391"/>
    </source>
</evidence>
<dbReference type="InterPro" id="IPR003615">
    <property type="entry name" value="HNH_nuc"/>
</dbReference>
<dbReference type="Proteomes" id="UP000824055">
    <property type="component" value="Unassembled WGS sequence"/>
</dbReference>
<evidence type="ECO:0000313" key="3">
    <source>
        <dbReference type="Proteomes" id="UP000824055"/>
    </source>
</evidence>
<dbReference type="AlphaFoldDB" id="A0A9D2FZG7"/>
<comment type="caution">
    <text evidence="2">The sequence shown here is derived from an EMBL/GenBank/DDBJ whole genome shotgun (WGS) entry which is preliminary data.</text>
</comment>
<dbReference type="Pfam" id="PF13391">
    <property type="entry name" value="HNH_2"/>
    <property type="match status" value="1"/>
</dbReference>
<keyword evidence="2" id="KW-0378">Hydrolase</keyword>
<keyword evidence="2" id="KW-0540">Nuclease</keyword>
<proteinExistence type="predicted"/>
<feature type="domain" description="HNH nuclease" evidence="1">
    <location>
        <begin position="147"/>
        <end position="197"/>
    </location>
</feature>
<evidence type="ECO:0000313" key="2">
    <source>
        <dbReference type="EMBL" id="HIZ69526.1"/>
    </source>
</evidence>
<reference evidence="2" key="1">
    <citation type="journal article" date="2021" name="PeerJ">
        <title>Extensive microbial diversity within the chicken gut microbiome revealed by metagenomics and culture.</title>
        <authorList>
            <person name="Gilroy R."/>
            <person name="Ravi A."/>
            <person name="Getino M."/>
            <person name="Pursley I."/>
            <person name="Horton D.L."/>
            <person name="Alikhan N.F."/>
            <person name="Baker D."/>
            <person name="Gharbi K."/>
            <person name="Hall N."/>
            <person name="Watson M."/>
            <person name="Adriaenssens E.M."/>
            <person name="Foster-Nyarko E."/>
            <person name="Jarju S."/>
            <person name="Secka A."/>
            <person name="Antonio M."/>
            <person name="Oren A."/>
            <person name="Chaudhuri R.R."/>
            <person name="La Ragione R."/>
            <person name="Hildebrand F."/>
            <person name="Pallen M.J."/>
        </authorList>
    </citation>
    <scope>NUCLEOTIDE SEQUENCE</scope>
    <source>
        <strain evidence="2">ChiHecec3B27-8219</strain>
    </source>
</reference>
<organism evidence="2 3">
    <name type="scientific">Candidatus Prevotella avicola</name>
    <dbReference type="NCBI Taxonomy" id="2838738"/>
    <lineage>
        <taxon>Bacteria</taxon>
        <taxon>Pseudomonadati</taxon>
        <taxon>Bacteroidota</taxon>
        <taxon>Bacteroidia</taxon>
        <taxon>Bacteroidales</taxon>
        <taxon>Prevotellaceae</taxon>
        <taxon>Prevotella</taxon>
    </lineage>
</organism>
<accession>A0A9D2FZG7</accession>
<dbReference type="GO" id="GO:0004519">
    <property type="term" value="F:endonuclease activity"/>
    <property type="evidence" value="ECO:0007669"/>
    <property type="project" value="UniProtKB-KW"/>
</dbReference>
<gene>
    <name evidence="2" type="ORF">H9966_06575</name>
</gene>
<keyword evidence="2" id="KW-0255">Endonuclease</keyword>
<dbReference type="EMBL" id="DXBE01000048">
    <property type="protein sequence ID" value="HIZ69526.1"/>
    <property type="molecule type" value="Genomic_DNA"/>
</dbReference>
<sequence>MRKPWSREETIVAFYVYCKVPFKESGKENPIIRHYAQILGRSPSALNMKVGNIGRLDPDLRKKGITGLRHGARMEEEVWKEFSSAPERLAYESERIIAELQGKTLEERIGLDTHALPSGKEREAVVKRRINQQFFRTAVLSAYNNKCCVSGVGSTELLEACHIVDWGCDSVNRTNPKNGLCMNPFFHKAYDKLLIGISPDLVITISDELLTKTYEGRFLTYLKGLQGRKITMPDRFLPEKDFLQMRYEQFKKR</sequence>
<protein>
    <submittedName>
        <fullName evidence="2">HNH endonuclease</fullName>
    </submittedName>
</protein>
<name>A0A9D2FZG7_9BACT</name>
<reference evidence="2" key="2">
    <citation type="submission" date="2021-04" db="EMBL/GenBank/DDBJ databases">
        <authorList>
            <person name="Gilroy R."/>
        </authorList>
    </citation>
    <scope>NUCLEOTIDE SEQUENCE</scope>
    <source>
        <strain evidence="2">ChiHecec3B27-8219</strain>
    </source>
</reference>